<evidence type="ECO:0000256" key="2">
    <source>
        <dbReference type="ARBA" id="ARBA00022737"/>
    </source>
</evidence>
<sequence>MQMRTSTDGFRLSVSSSAPICSNQGSGPDDIESLGDVYVWGEVWSDGTSTDGSVTPFPSKIDVLLPRPLESNVVLDVNQIACGVRHAALVTRQGEVFTWGEESGGRLGHGADADYSCPQLVEFLAVNNVDSVACGEYHTCAITTSGDLFTWGDGTHNAGLLGHGTDVSHWIPKRVSGPLEGLQVLSVACGTWHSALATSSGKLFTFGDGTFGVLGHGNRESVSFPREVQSLSGLKTIKVACGVWHTAAIVEIIGQIGTNISSRKLFTWGDGGKYRLGHGDTEAKLDPTCVPALIDYNFHQLGCGHNITVGLTTSGHVFTMGSTAYGQLGNPQSDGRIPRLVQDRLVGEFVEEISCGSFHVAVLTSRSEVFTWGKGANGRLGHGDTEDRRAPTLVEALKDRHVRSISCGSSFTASICIHKWISGADQSVCSGCRQAFGFTRKRHNCYNCGLVHCHACSSKKALRAALAPTPGKPHRVCDSCYAKLKASEAGAATTINRRNVAPRRSIDSRERLERGEVKSSRMLLSPGTDPMKYLDARLAKQGMRSDSPLHIRPSQVTTLSQLKDIAFPSSLTALQYALKPVATPGPQPGQTLRPASPYSWKPSPTCIGTVFANSTVECLMKRNELLNQDNMKLQSQVKNLKQKCDTQDTEVHKSLKKAQEAALLAEKESSKCKAVKEVVKSILIQLKEMSEKLPSEVYDSTDIKAMHSQIEALLKTDGSQASEASSSSPTGILDSEQQSMLDNTLMVDESSASMQDQRMDGTEGEDGNRPSVSDINEAVPPQSMENGSRPSTSEVTEQFEPGVYVTLVPRKNGTRVFKRVRFSKRKFDSQQAEEWWKENKDRVLKKYNHPGTDGAPVGSSVGPSVSEESETTTQT</sequence>
<feature type="region of interest" description="Disordered" evidence="8">
    <location>
        <begin position="750"/>
        <end position="797"/>
    </location>
</feature>
<dbReference type="InterPro" id="IPR013083">
    <property type="entry name" value="Znf_RING/FYVE/PHD"/>
</dbReference>
<comment type="caution">
    <text evidence="11">The sequence shown here is derived from an EMBL/GenBank/DDBJ whole genome shotgun (WGS) entry which is preliminary data.</text>
</comment>
<dbReference type="GO" id="GO:0008270">
    <property type="term" value="F:zinc ion binding"/>
    <property type="evidence" value="ECO:0007669"/>
    <property type="project" value="UniProtKB-KW"/>
</dbReference>
<evidence type="ECO:0000256" key="6">
    <source>
        <dbReference type="PROSITE-ProRule" id="PRU00235"/>
    </source>
</evidence>
<dbReference type="InterPro" id="IPR009091">
    <property type="entry name" value="RCC1/BLIP-II"/>
</dbReference>
<dbReference type="InterPro" id="IPR051210">
    <property type="entry name" value="Ub_ligase/GEF_domain"/>
</dbReference>
<evidence type="ECO:0000259" key="9">
    <source>
        <dbReference type="PROSITE" id="PS50178"/>
    </source>
</evidence>
<dbReference type="AlphaFoldDB" id="A0A822YDL7"/>
<evidence type="ECO:0000256" key="4">
    <source>
        <dbReference type="ARBA" id="ARBA00022833"/>
    </source>
</evidence>
<feature type="repeat" description="RCC1" evidence="6">
    <location>
        <begin position="201"/>
        <end position="252"/>
    </location>
</feature>
<evidence type="ECO:0000256" key="1">
    <source>
        <dbReference type="ARBA" id="ARBA00022723"/>
    </source>
</evidence>
<dbReference type="Pfam" id="PF13713">
    <property type="entry name" value="BRX_N"/>
    <property type="match status" value="1"/>
</dbReference>
<dbReference type="SUPFAM" id="SSF57903">
    <property type="entry name" value="FYVE/PHD zinc finger"/>
    <property type="match status" value="1"/>
</dbReference>
<name>A0A822YDL7_NELNU</name>
<keyword evidence="3 5" id="KW-0863">Zinc-finger</keyword>
<evidence type="ECO:0000256" key="7">
    <source>
        <dbReference type="SAM" id="Coils"/>
    </source>
</evidence>
<dbReference type="InterPro" id="IPR017455">
    <property type="entry name" value="Znf_FYVE-rel"/>
</dbReference>
<dbReference type="Gene3D" id="2.130.10.30">
    <property type="entry name" value="Regulator of chromosome condensation 1/beta-lactamase-inhibitor protein II"/>
    <property type="match status" value="2"/>
</dbReference>
<evidence type="ECO:0000256" key="5">
    <source>
        <dbReference type="PROSITE-ProRule" id="PRU00091"/>
    </source>
</evidence>
<feature type="coiled-coil region" evidence="7">
    <location>
        <begin position="616"/>
        <end position="650"/>
    </location>
</feature>
<dbReference type="Proteomes" id="UP000607653">
    <property type="component" value="Unassembled WGS sequence"/>
</dbReference>
<gene>
    <name evidence="11" type="ORF">HUJ06_030533</name>
</gene>
<dbReference type="PROSITE" id="PS51514">
    <property type="entry name" value="BRX"/>
    <property type="match status" value="1"/>
</dbReference>
<accession>A0A822YDL7</accession>
<keyword evidence="12" id="KW-1185">Reference proteome</keyword>
<protein>
    <recommendedName>
        <fullName evidence="13">E3 ubiquitin-protein ligase HERC2-like</fullName>
    </recommendedName>
</protein>
<dbReference type="SUPFAM" id="SSF50985">
    <property type="entry name" value="RCC1/BLIP-II"/>
    <property type="match status" value="1"/>
</dbReference>
<evidence type="ECO:0000313" key="12">
    <source>
        <dbReference type="Proteomes" id="UP000607653"/>
    </source>
</evidence>
<feature type="compositionally biased region" description="Low complexity" evidence="8">
    <location>
        <begin position="856"/>
        <end position="875"/>
    </location>
</feature>
<dbReference type="Gene3D" id="3.30.40.10">
    <property type="entry name" value="Zinc/RING finger domain, C3HC4 (zinc finger)"/>
    <property type="match status" value="1"/>
</dbReference>
<keyword evidence="2" id="KW-0677">Repeat</keyword>
<feature type="repeat" description="RCC1" evidence="6">
    <location>
        <begin position="146"/>
        <end position="200"/>
    </location>
</feature>
<dbReference type="InterPro" id="IPR058923">
    <property type="entry name" value="RCC1-like_dom"/>
</dbReference>
<evidence type="ECO:0008006" key="13">
    <source>
        <dbReference type="Google" id="ProtNLM"/>
    </source>
</evidence>
<dbReference type="PROSITE" id="PS50178">
    <property type="entry name" value="ZF_FYVE"/>
    <property type="match status" value="1"/>
</dbReference>
<feature type="repeat" description="RCC1" evidence="6">
    <location>
        <begin position="315"/>
        <end position="366"/>
    </location>
</feature>
<dbReference type="InterPro" id="IPR013591">
    <property type="entry name" value="Brevis_radix_dom"/>
</dbReference>
<dbReference type="InterPro" id="IPR000408">
    <property type="entry name" value="Reg_chr_condens"/>
</dbReference>
<feature type="repeat" description="RCC1" evidence="6">
    <location>
        <begin position="41"/>
        <end position="93"/>
    </location>
</feature>
<dbReference type="PANTHER" id="PTHR22870">
    <property type="entry name" value="REGULATOR OF CHROMOSOME CONDENSATION"/>
    <property type="match status" value="1"/>
</dbReference>
<feature type="repeat" description="RCC1" evidence="6">
    <location>
        <begin position="94"/>
        <end position="145"/>
    </location>
</feature>
<dbReference type="FunFam" id="2.130.10.30:FF:000028">
    <property type="entry name" value="PH, RCC1 and FYVE domains-containing protein 1"/>
    <property type="match status" value="1"/>
</dbReference>
<keyword evidence="4" id="KW-0862">Zinc</keyword>
<feature type="compositionally biased region" description="Basic and acidic residues" evidence="8">
    <location>
        <begin position="504"/>
        <end position="519"/>
    </location>
</feature>
<evidence type="ECO:0000313" key="11">
    <source>
        <dbReference type="EMBL" id="DAD29065.1"/>
    </source>
</evidence>
<feature type="repeat" description="RCC1" evidence="6">
    <location>
        <begin position="367"/>
        <end position="418"/>
    </location>
</feature>
<feature type="repeat" description="RCC1" evidence="6">
    <location>
        <begin position="263"/>
        <end position="314"/>
    </location>
</feature>
<dbReference type="Pfam" id="PF25390">
    <property type="entry name" value="WD40_RLD"/>
    <property type="match status" value="1"/>
</dbReference>
<proteinExistence type="predicted"/>
<evidence type="ECO:0000256" key="8">
    <source>
        <dbReference type="SAM" id="MobiDB-lite"/>
    </source>
</evidence>
<feature type="domain" description="BRX" evidence="10">
    <location>
        <begin position="793"/>
        <end position="848"/>
    </location>
</feature>
<keyword evidence="1" id="KW-0479">Metal-binding</keyword>
<keyword evidence="7" id="KW-0175">Coiled coil</keyword>
<dbReference type="InterPro" id="IPR027988">
    <property type="entry name" value="BRX_N"/>
</dbReference>
<dbReference type="CDD" id="cd00065">
    <property type="entry name" value="FYVE_like_SF"/>
    <property type="match status" value="1"/>
</dbReference>
<dbReference type="Pfam" id="PF08381">
    <property type="entry name" value="BRX"/>
    <property type="match status" value="1"/>
</dbReference>
<feature type="region of interest" description="Disordered" evidence="8">
    <location>
        <begin position="499"/>
        <end position="524"/>
    </location>
</feature>
<feature type="region of interest" description="Disordered" evidence="8">
    <location>
        <begin position="845"/>
        <end position="875"/>
    </location>
</feature>
<dbReference type="PROSITE" id="PS00626">
    <property type="entry name" value="RCC1_2"/>
    <property type="match status" value="2"/>
</dbReference>
<feature type="compositionally biased region" description="Polar residues" evidence="8">
    <location>
        <begin position="783"/>
        <end position="796"/>
    </location>
</feature>
<organism evidence="11 12">
    <name type="scientific">Nelumbo nucifera</name>
    <name type="common">Sacred lotus</name>
    <dbReference type="NCBI Taxonomy" id="4432"/>
    <lineage>
        <taxon>Eukaryota</taxon>
        <taxon>Viridiplantae</taxon>
        <taxon>Streptophyta</taxon>
        <taxon>Embryophyta</taxon>
        <taxon>Tracheophyta</taxon>
        <taxon>Spermatophyta</taxon>
        <taxon>Magnoliopsida</taxon>
        <taxon>Proteales</taxon>
        <taxon>Nelumbonaceae</taxon>
        <taxon>Nelumbo</taxon>
    </lineage>
</organism>
<dbReference type="Pfam" id="PF01363">
    <property type="entry name" value="FYVE"/>
    <property type="match status" value="1"/>
</dbReference>
<feature type="domain" description="FYVE-type" evidence="9">
    <location>
        <begin position="423"/>
        <end position="485"/>
    </location>
</feature>
<dbReference type="PROSITE" id="PS50012">
    <property type="entry name" value="RCC1_3"/>
    <property type="match status" value="7"/>
</dbReference>
<evidence type="ECO:0000256" key="3">
    <source>
        <dbReference type="ARBA" id="ARBA00022771"/>
    </source>
</evidence>
<dbReference type="InterPro" id="IPR000306">
    <property type="entry name" value="Znf_FYVE"/>
</dbReference>
<evidence type="ECO:0000259" key="10">
    <source>
        <dbReference type="PROSITE" id="PS51514"/>
    </source>
</evidence>
<dbReference type="PRINTS" id="PR00633">
    <property type="entry name" value="RCCNDNSATION"/>
</dbReference>
<dbReference type="SMART" id="SM00064">
    <property type="entry name" value="FYVE"/>
    <property type="match status" value="1"/>
</dbReference>
<dbReference type="InterPro" id="IPR011011">
    <property type="entry name" value="Znf_FYVE_PHD"/>
</dbReference>
<dbReference type="PANTHER" id="PTHR22870:SF352">
    <property type="entry name" value="REGULATOR OF CHROMOSOME CONDENSATION (RCC1) FAMILY PROTEIN"/>
    <property type="match status" value="1"/>
</dbReference>
<reference evidence="11 12" key="1">
    <citation type="journal article" date="2020" name="Mol. Biol. Evol.">
        <title>Distinct Expression and Methylation Patterns for Genes with Different Fates following a Single Whole-Genome Duplication in Flowering Plants.</title>
        <authorList>
            <person name="Shi T."/>
            <person name="Rahmani R.S."/>
            <person name="Gugger P.F."/>
            <person name="Wang M."/>
            <person name="Li H."/>
            <person name="Zhang Y."/>
            <person name="Li Z."/>
            <person name="Wang Q."/>
            <person name="Van de Peer Y."/>
            <person name="Marchal K."/>
            <person name="Chen J."/>
        </authorList>
    </citation>
    <scope>NUCLEOTIDE SEQUENCE [LARGE SCALE GENOMIC DNA]</scope>
    <source>
        <tissue evidence="11">Leaf</tissue>
    </source>
</reference>
<dbReference type="EMBL" id="DUZY01000002">
    <property type="protein sequence ID" value="DAD29065.1"/>
    <property type="molecule type" value="Genomic_DNA"/>
</dbReference>